<sequence>MLPKKEDMLTAVTSTERKPIHIDATDYMQNGANQYAVLELLTSKKVV</sequence>
<reference evidence="1 2" key="1">
    <citation type="submission" date="2014-12" db="EMBL/GenBank/DDBJ databases">
        <title>Genome sequence of Morococcus cerebrosus.</title>
        <authorList>
            <person name="Shin S.-K."/>
            <person name="Yi H."/>
        </authorList>
    </citation>
    <scope>NUCLEOTIDE SEQUENCE [LARGE SCALE GENOMIC DNA]</scope>
    <source>
        <strain evidence="1 2">CIP 81.93</strain>
    </source>
</reference>
<proteinExistence type="predicted"/>
<dbReference type="Proteomes" id="UP000031390">
    <property type="component" value="Unassembled WGS sequence"/>
</dbReference>
<organism evidence="1 2">
    <name type="scientific">Morococcus cerebrosus</name>
    <dbReference type="NCBI Taxonomy" id="1056807"/>
    <lineage>
        <taxon>Bacteria</taxon>
        <taxon>Pseudomonadati</taxon>
        <taxon>Pseudomonadota</taxon>
        <taxon>Betaproteobacteria</taxon>
        <taxon>Neisseriales</taxon>
        <taxon>Neisseriaceae</taxon>
        <taxon>Morococcus</taxon>
    </lineage>
</organism>
<evidence type="ECO:0000313" key="1">
    <source>
        <dbReference type="EMBL" id="KIC08639.1"/>
    </source>
</evidence>
<gene>
    <name evidence="1" type="ORF">MCC93_11510</name>
</gene>
<dbReference type="EMBL" id="JUFZ01000043">
    <property type="protein sequence ID" value="KIC08639.1"/>
    <property type="molecule type" value="Genomic_DNA"/>
</dbReference>
<dbReference type="AlphaFoldDB" id="A0A0C1E954"/>
<protein>
    <submittedName>
        <fullName evidence="1">Uncharacterized protein</fullName>
    </submittedName>
</protein>
<evidence type="ECO:0000313" key="2">
    <source>
        <dbReference type="Proteomes" id="UP000031390"/>
    </source>
</evidence>
<name>A0A0C1E954_9NEIS</name>
<accession>A0A0C1E954</accession>
<comment type="caution">
    <text evidence="1">The sequence shown here is derived from an EMBL/GenBank/DDBJ whole genome shotgun (WGS) entry which is preliminary data.</text>
</comment>